<reference evidence="2 3" key="1">
    <citation type="submission" date="2018-07" db="EMBL/GenBank/DDBJ databases">
        <title>Dyadobacter roseus sp. nov., isolated from rose rhizosphere soil.</title>
        <authorList>
            <person name="Chen L."/>
        </authorList>
    </citation>
    <scope>NUCLEOTIDE SEQUENCE [LARGE SCALE GENOMIC DNA]</scope>
    <source>
        <strain evidence="2 3">RS19</strain>
    </source>
</reference>
<dbReference type="Gene3D" id="3.20.20.150">
    <property type="entry name" value="Divalent-metal-dependent TIM barrel enzymes"/>
    <property type="match status" value="1"/>
</dbReference>
<gene>
    <name evidence="2" type="ORF">DSL64_15115</name>
</gene>
<dbReference type="AlphaFoldDB" id="A0A3D8YA02"/>
<evidence type="ECO:0000313" key="2">
    <source>
        <dbReference type="EMBL" id="REA60438.1"/>
    </source>
</evidence>
<keyword evidence="2" id="KW-0413">Isomerase</keyword>
<dbReference type="GO" id="GO:0016853">
    <property type="term" value="F:isomerase activity"/>
    <property type="evidence" value="ECO:0007669"/>
    <property type="project" value="UniProtKB-KW"/>
</dbReference>
<dbReference type="SUPFAM" id="SSF51658">
    <property type="entry name" value="Xylose isomerase-like"/>
    <property type="match status" value="1"/>
</dbReference>
<dbReference type="EMBL" id="QNUL01000011">
    <property type="protein sequence ID" value="REA60438.1"/>
    <property type="molecule type" value="Genomic_DNA"/>
</dbReference>
<comment type="caution">
    <text evidence="2">The sequence shown here is derived from an EMBL/GenBank/DDBJ whole genome shotgun (WGS) entry which is preliminary data.</text>
</comment>
<organism evidence="2 3">
    <name type="scientific">Dyadobacter luteus</name>
    <dbReference type="NCBI Taxonomy" id="2259619"/>
    <lineage>
        <taxon>Bacteria</taxon>
        <taxon>Pseudomonadati</taxon>
        <taxon>Bacteroidota</taxon>
        <taxon>Cytophagia</taxon>
        <taxon>Cytophagales</taxon>
        <taxon>Spirosomataceae</taxon>
        <taxon>Dyadobacter</taxon>
    </lineage>
</organism>
<dbReference type="Pfam" id="PF01261">
    <property type="entry name" value="AP_endonuc_2"/>
    <property type="match status" value="1"/>
</dbReference>
<keyword evidence="3" id="KW-1185">Reference proteome</keyword>
<sequence length="307" mass="34775">MNRRNFMSTSLAGAGALVGIDAVARENAAPFQFANKLSLKVFGTNWGFKGTTEEFCAAIKKEGYDGTEMWWPGSKERQAELLTALNKYDLEIGFLCGSQDDNPVKSLEAFKNQINAASSQFGKKPLYINCHSGRDFFTYEQNKAFIDHTTAVSKQTSIPIYHETHRGRMLFAAHITRNFIEKNPDLKLTLDISHWCNVHESLLANQEETVQLALTRVGHIHTRIGHEEGPQVNDPRAPEWAAAVKAHLAWWDKVVEYKVKSGEVLTVLTEFGPPHYLPTVPYTNQPLADQWAINVYMMKLFRERYLA</sequence>
<dbReference type="OrthoDB" id="2555274at2"/>
<evidence type="ECO:0000259" key="1">
    <source>
        <dbReference type="Pfam" id="PF01261"/>
    </source>
</evidence>
<proteinExistence type="predicted"/>
<feature type="domain" description="Xylose isomerase-like TIM barrel" evidence="1">
    <location>
        <begin position="57"/>
        <end position="221"/>
    </location>
</feature>
<dbReference type="InterPro" id="IPR013022">
    <property type="entry name" value="Xyl_isomerase-like_TIM-brl"/>
</dbReference>
<dbReference type="InterPro" id="IPR036237">
    <property type="entry name" value="Xyl_isomerase-like_sf"/>
</dbReference>
<protein>
    <submittedName>
        <fullName evidence="2">Sugar phosphate isomerase/epimerase</fullName>
    </submittedName>
</protein>
<name>A0A3D8YA02_9BACT</name>
<accession>A0A3D8YA02</accession>
<evidence type="ECO:0000313" key="3">
    <source>
        <dbReference type="Proteomes" id="UP000256373"/>
    </source>
</evidence>
<dbReference type="Proteomes" id="UP000256373">
    <property type="component" value="Unassembled WGS sequence"/>
</dbReference>